<evidence type="ECO:0000259" key="10">
    <source>
        <dbReference type="Pfam" id="PF09813"/>
    </source>
</evidence>
<dbReference type="InterPro" id="IPR041752">
    <property type="entry name" value="Coa3"/>
</dbReference>
<dbReference type="InterPro" id="IPR018628">
    <property type="entry name" value="Coa3_CC"/>
</dbReference>
<dbReference type="GO" id="GO:0033617">
    <property type="term" value="P:mitochondrial respiratory chain complex IV assembly"/>
    <property type="evidence" value="ECO:0007669"/>
    <property type="project" value="UniProtKB-UniRule"/>
</dbReference>
<gene>
    <name evidence="11" type="ORF">MKZ38_009300</name>
</gene>
<evidence type="ECO:0000256" key="7">
    <source>
        <dbReference type="ARBA" id="ARBA00023128"/>
    </source>
</evidence>
<keyword evidence="9" id="KW-0999">Mitochondrion inner membrane</keyword>
<keyword evidence="7 9" id="KW-0496">Mitochondrion</keyword>
<proteinExistence type="inferred from homology"/>
<sequence length="72" mass="7885">MALSQGTYYGRKGQQQAALIRARRPYLVKNIVTGLSLLAFTGCVYALTISKIGQDEFDDVKVPDLPAEPAKK</sequence>
<comment type="caution">
    <text evidence="11">The sequence shown here is derived from an EMBL/GenBank/DDBJ whole genome shotgun (WGS) entry which is preliminary data.</text>
</comment>
<protein>
    <recommendedName>
        <fullName evidence="9">Cytochrome c oxidase assembly factor 3</fullName>
    </recommendedName>
</protein>
<evidence type="ECO:0000313" key="12">
    <source>
        <dbReference type="Proteomes" id="UP001201980"/>
    </source>
</evidence>
<comment type="subunit">
    <text evidence="4 9">Component of 250-400 kDa complexes called cytochrome oxidase assembly intermediates or COA complexes.</text>
</comment>
<evidence type="ECO:0000256" key="3">
    <source>
        <dbReference type="ARBA" id="ARBA00007035"/>
    </source>
</evidence>
<keyword evidence="6 9" id="KW-1133">Transmembrane helix</keyword>
<evidence type="ECO:0000313" key="11">
    <source>
        <dbReference type="EMBL" id="KAJ2903825.1"/>
    </source>
</evidence>
<evidence type="ECO:0000256" key="1">
    <source>
        <dbReference type="ARBA" id="ARBA00003064"/>
    </source>
</evidence>
<dbReference type="PANTHER" id="PTHR15642:SF3">
    <property type="entry name" value="CYTOCHROME C OXIDASE ASSEMBLY FACTOR 3 HOMOLOG, MITOCHONDRIAL"/>
    <property type="match status" value="1"/>
</dbReference>
<reference evidence="11" key="1">
    <citation type="submission" date="2022-07" db="EMBL/GenBank/DDBJ databases">
        <title>Draft genome sequence of Zalerion maritima ATCC 34329, a (micro)plastics degrading marine fungus.</title>
        <authorList>
            <person name="Paco A."/>
            <person name="Goncalves M.F.M."/>
            <person name="Rocha-Santos T.A.P."/>
            <person name="Alves A."/>
        </authorList>
    </citation>
    <scope>NUCLEOTIDE SEQUENCE</scope>
    <source>
        <strain evidence="11">ATCC 34329</strain>
    </source>
</reference>
<comment type="function">
    <text evidence="1 9">Required for assembly of cytochrome c oxidase (complex IV).</text>
</comment>
<evidence type="ECO:0000256" key="9">
    <source>
        <dbReference type="RuleBase" id="RU367056"/>
    </source>
</evidence>
<dbReference type="Proteomes" id="UP001201980">
    <property type="component" value="Unassembled WGS sequence"/>
</dbReference>
<feature type="transmembrane region" description="Helical" evidence="9">
    <location>
        <begin position="26"/>
        <end position="47"/>
    </location>
</feature>
<keyword evidence="5 9" id="KW-0812">Transmembrane</keyword>
<evidence type="ECO:0000256" key="5">
    <source>
        <dbReference type="ARBA" id="ARBA00022692"/>
    </source>
</evidence>
<dbReference type="AlphaFoldDB" id="A0AAD5RTF7"/>
<comment type="similarity">
    <text evidence="3 9">Belongs to the COA3 family.</text>
</comment>
<dbReference type="PANTHER" id="PTHR15642">
    <property type="entry name" value="CYTOCHROME C OXIDASE ASSEMBLY FACTOR 3, MITOCHONDRIAL"/>
    <property type="match status" value="1"/>
</dbReference>
<comment type="subcellular location">
    <subcellularLocation>
        <location evidence="2">Mitochondrion membrane</location>
        <topology evidence="2">Single-pass membrane protein</topology>
    </subcellularLocation>
</comment>
<name>A0AAD5RTF7_9PEZI</name>
<dbReference type="EMBL" id="JAKWBI020000070">
    <property type="protein sequence ID" value="KAJ2903825.1"/>
    <property type="molecule type" value="Genomic_DNA"/>
</dbReference>
<dbReference type="GO" id="GO:0005743">
    <property type="term" value="C:mitochondrial inner membrane"/>
    <property type="evidence" value="ECO:0007669"/>
    <property type="project" value="UniProtKB-UniRule"/>
</dbReference>
<evidence type="ECO:0000256" key="2">
    <source>
        <dbReference type="ARBA" id="ARBA00004304"/>
    </source>
</evidence>
<organism evidence="11 12">
    <name type="scientific">Zalerion maritima</name>
    <dbReference type="NCBI Taxonomy" id="339359"/>
    <lineage>
        <taxon>Eukaryota</taxon>
        <taxon>Fungi</taxon>
        <taxon>Dikarya</taxon>
        <taxon>Ascomycota</taxon>
        <taxon>Pezizomycotina</taxon>
        <taxon>Sordariomycetes</taxon>
        <taxon>Lulworthiomycetidae</taxon>
        <taxon>Lulworthiales</taxon>
        <taxon>Lulworthiaceae</taxon>
        <taxon>Zalerion</taxon>
    </lineage>
</organism>
<evidence type="ECO:0000256" key="4">
    <source>
        <dbReference type="ARBA" id="ARBA00011351"/>
    </source>
</evidence>
<evidence type="ECO:0000256" key="8">
    <source>
        <dbReference type="ARBA" id="ARBA00023136"/>
    </source>
</evidence>
<accession>A0AAD5RTF7</accession>
<feature type="domain" description="Cytochrome c oxidase assembly factor 3 mitochondrial coiled-coil" evidence="10">
    <location>
        <begin position="19"/>
        <end position="65"/>
    </location>
</feature>
<keyword evidence="12" id="KW-1185">Reference proteome</keyword>
<keyword evidence="8 9" id="KW-0472">Membrane</keyword>
<dbReference type="Pfam" id="PF09813">
    <property type="entry name" value="Coa3_cc"/>
    <property type="match status" value="1"/>
</dbReference>
<evidence type="ECO:0000256" key="6">
    <source>
        <dbReference type="ARBA" id="ARBA00022989"/>
    </source>
</evidence>